<feature type="compositionally biased region" description="Basic and acidic residues" evidence="1">
    <location>
        <begin position="22"/>
        <end position="32"/>
    </location>
</feature>
<evidence type="ECO:0000256" key="1">
    <source>
        <dbReference type="SAM" id="MobiDB-lite"/>
    </source>
</evidence>
<proteinExistence type="predicted"/>
<accession>A0AB34HBP1</accession>
<evidence type="ECO:0000313" key="3">
    <source>
        <dbReference type="Proteomes" id="UP001159641"/>
    </source>
</evidence>
<protein>
    <submittedName>
        <fullName evidence="2">Uncharacterized protein</fullName>
    </submittedName>
</protein>
<gene>
    <name evidence="2" type="ORF">J1605_022345</name>
</gene>
<dbReference type="Proteomes" id="UP001159641">
    <property type="component" value="Unassembled WGS sequence"/>
</dbReference>
<evidence type="ECO:0000313" key="2">
    <source>
        <dbReference type="EMBL" id="KAJ8788939.1"/>
    </source>
</evidence>
<name>A0AB34HBP1_ESCRO</name>
<sequence>MGISVSRGFRGWVGAGPRVRSRKPEPKREKSGTARGRRILGNGSWRVPSAARRSPGAGGRGGGVWGGGRVEARAARPGPQCGCLAPRTGGERAAPGKAGEARGKRRSLGQFPDGRGTRPLNSHGSYGDAPERGSLDSEQQLLGHFLRLEPARAASPWAGFGELARVGREGV</sequence>
<feature type="region of interest" description="Disordered" evidence="1">
    <location>
        <begin position="1"/>
        <end position="137"/>
    </location>
</feature>
<organism evidence="2 3">
    <name type="scientific">Eschrichtius robustus</name>
    <name type="common">California gray whale</name>
    <name type="synonym">Eschrichtius gibbosus</name>
    <dbReference type="NCBI Taxonomy" id="9764"/>
    <lineage>
        <taxon>Eukaryota</taxon>
        <taxon>Metazoa</taxon>
        <taxon>Chordata</taxon>
        <taxon>Craniata</taxon>
        <taxon>Vertebrata</taxon>
        <taxon>Euteleostomi</taxon>
        <taxon>Mammalia</taxon>
        <taxon>Eutheria</taxon>
        <taxon>Laurasiatheria</taxon>
        <taxon>Artiodactyla</taxon>
        <taxon>Whippomorpha</taxon>
        <taxon>Cetacea</taxon>
        <taxon>Mysticeti</taxon>
        <taxon>Eschrichtiidae</taxon>
        <taxon>Eschrichtius</taxon>
    </lineage>
</organism>
<dbReference type="EMBL" id="JAIQCJ010001561">
    <property type="protein sequence ID" value="KAJ8788939.1"/>
    <property type="molecule type" value="Genomic_DNA"/>
</dbReference>
<reference evidence="2 3" key="1">
    <citation type="submission" date="2022-11" db="EMBL/GenBank/DDBJ databases">
        <title>Whole genome sequence of Eschrichtius robustus ER-17-0199.</title>
        <authorList>
            <person name="Bruniche-Olsen A."/>
            <person name="Black A.N."/>
            <person name="Fields C.J."/>
            <person name="Walden K."/>
            <person name="Dewoody J.A."/>
        </authorList>
    </citation>
    <scope>NUCLEOTIDE SEQUENCE [LARGE SCALE GENOMIC DNA]</scope>
    <source>
        <strain evidence="2">ER-17-0199</strain>
        <tissue evidence="2">Blubber</tissue>
    </source>
</reference>
<comment type="caution">
    <text evidence="2">The sequence shown here is derived from an EMBL/GenBank/DDBJ whole genome shotgun (WGS) entry which is preliminary data.</text>
</comment>
<feature type="compositionally biased region" description="Gly residues" evidence="1">
    <location>
        <begin position="56"/>
        <end position="69"/>
    </location>
</feature>
<dbReference type="AlphaFoldDB" id="A0AB34HBP1"/>
<keyword evidence="3" id="KW-1185">Reference proteome</keyword>